<feature type="region of interest" description="Disordered" evidence="4">
    <location>
        <begin position="1"/>
        <end position="78"/>
    </location>
</feature>
<keyword evidence="6" id="KW-1185">Reference proteome</keyword>
<gene>
    <name evidence="5" type="ORF">HMN09_00623300</name>
</gene>
<dbReference type="Proteomes" id="UP000613580">
    <property type="component" value="Unassembled WGS sequence"/>
</dbReference>
<protein>
    <recommendedName>
        <fullName evidence="7">DUF1740-domain-containing protein</fullName>
    </recommendedName>
</protein>
<dbReference type="PANTHER" id="PTHR13471">
    <property type="entry name" value="TETRATRICOPEPTIDE-LIKE HELICAL"/>
    <property type="match status" value="1"/>
</dbReference>
<dbReference type="GO" id="GO:1902369">
    <property type="term" value="P:negative regulation of RNA catabolic process"/>
    <property type="evidence" value="ECO:0007669"/>
    <property type="project" value="TreeGrafter"/>
</dbReference>
<proteinExistence type="inferred from homology"/>
<evidence type="ECO:0000256" key="4">
    <source>
        <dbReference type="SAM" id="MobiDB-lite"/>
    </source>
</evidence>
<dbReference type="OrthoDB" id="297219at2759"/>
<dbReference type="InterPro" id="IPR013633">
    <property type="entry name" value="NRDE-2"/>
</dbReference>
<evidence type="ECO:0000313" key="6">
    <source>
        <dbReference type="Proteomes" id="UP000613580"/>
    </source>
</evidence>
<comment type="subcellular location">
    <subcellularLocation>
        <location evidence="1">Nucleus</location>
    </subcellularLocation>
</comment>
<keyword evidence="3" id="KW-0539">Nucleus</keyword>
<comment type="caution">
    <text evidence="5">The sequence shown here is derived from an EMBL/GenBank/DDBJ whole genome shotgun (WGS) entry which is preliminary data.</text>
</comment>
<comment type="similarity">
    <text evidence="2">Belongs to the NRDE2 family.</text>
</comment>
<evidence type="ECO:0000256" key="2">
    <source>
        <dbReference type="ARBA" id="ARBA00009265"/>
    </source>
</evidence>
<dbReference type="EMBL" id="JACAZE010000007">
    <property type="protein sequence ID" value="KAF7310803.1"/>
    <property type="molecule type" value="Genomic_DNA"/>
</dbReference>
<feature type="region of interest" description="Disordered" evidence="4">
    <location>
        <begin position="166"/>
        <end position="196"/>
    </location>
</feature>
<evidence type="ECO:0008006" key="7">
    <source>
        <dbReference type="Google" id="ProtNLM"/>
    </source>
</evidence>
<feature type="compositionally biased region" description="Basic and acidic residues" evidence="4">
    <location>
        <begin position="50"/>
        <end position="71"/>
    </location>
</feature>
<dbReference type="GO" id="GO:0071013">
    <property type="term" value="C:catalytic step 2 spliceosome"/>
    <property type="evidence" value="ECO:0007669"/>
    <property type="project" value="TreeGrafter"/>
</dbReference>
<feature type="compositionally biased region" description="Basic and acidic residues" evidence="4">
    <location>
        <begin position="976"/>
        <end position="991"/>
    </location>
</feature>
<feature type="compositionally biased region" description="Acidic residues" evidence="4">
    <location>
        <begin position="966"/>
        <end position="975"/>
    </location>
</feature>
<evidence type="ECO:0000256" key="3">
    <source>
        <dbReference type="ARBA" id="ARBA00023242"/>
    </source>
</evidence>
<feature type="compositionally biased region" description="Basic residues" evidence="4">
    <location>
        <begin position="24"/>
        <end position="42"/>
    </location>
</feature>
<sequence>MAAPSFSSFPDLPQANLSTNPEHRRQKREKRDKHDKHRKSSHPKLSDALQLDHHTPRSDEARSYVSDRRGDPANIQYGKLDSRDVPKYIPSRVVLGLSQSYQVARSGVGIIIGLRGPHRTTHALTDASSRALLLRNPTRSLVNAKSTRYEEQDGFLRLPSRVAKPSYREIDTTADNSDSESQPSEPESSSDDDETFTSHEMKVINQRVTADPSVANWLALLSHTLSTNIPPDSKNAPRARAEISVSILSRALAATRNAPILRLKYLQAGEELWQENELHSEWEATLTKEGDLDMWLSWLDWRWRTCKKGIASLVADAERALAALEQDELGQVMIFWRLAVALKSAGYGERATAMFQAQAEIAFHFPPLFVGRAFTECLDSLEEYWESETFRCGEPSSLGWAAWLAAGRPTTVPQSPPSLEATNDLDPYRKFAFAETAADIKSFLPRRSSDPESENDPYTLVLFSDVRGVMFQLSSTEAKNAFRYAWLSLLGLNVPDFPYMVLPRSTIHPYQTWCSGYLARPTVLQQLFPATEHRSRITTDSVAGTTIGRERDYLSGLACPVSSWGWNVVHPLGIPSAEGKNRSLWSAADVYDIDASFVGNLFQQLRMPDDSEWDSLALAFACAHSMKIAIKLSRAFLMTASDSIAHWASHARLELLRDRPADARKVYETVLLSGPPRKDATPLWYDWAEMEWLQGRTDASVRVVLRSVGIEGSGGVALLRAKRSLDDAVDGAESSIREAWVKMRALLELLTAGGAEGLLQVYSGQKRREGLVVAELLMLYRHAVVLRNPMQPGLLRERAEAALDLYPDNSVCVGLFLESQRGQGMWGRVRNMLGGDDKSVVQRMQDVWIAGWDRTRWEDERARNGLAAAITNERSRHCATIWRAALELEIRMGDLPRAKQLLFRAIGDCPLSKELYLLAFGPLRSIFQGSELNAVADTMAERQIRLRHGLEEFLEGWSGEARGLDEDIGSDGSDDEIMREAEDYRGRLPYS</sequence>
<dbReference type="GO" id="GO:0031048">
    <property type="term" value="P:regulatory ncRNA-mediated heterochromatin formation"/>
    <property type="evidence" value="ECO:0007669"/>
    <property type="project" value="TreeGrafter"/>
</dbReference>
<evidence type="ECO:0000313" key="5">
    <source>
        <dbReference type="EMBL" id="KAF7310803.1"/>
    </source>
</evidence>
<dbReference type="AlphaFoldDB" id="A0A8H6WDH2"/>
<dbReference type="PANTHER" id="PTHR13471:SF0">
    <property type="entry name" value="NUCLEAR EXOSOME REGULATOR NRDE2"/>
    <property type="match status" value="1"/>
</dbReference>
<evidence type="ECO:0000256" key="1">
    <source>
        <dbReference type="ARBA" id="ARBA00004123"/>
    </source>
</evidence>
<feature type="region of interest" description="Disordered" evidence="4">
    <location>
        <begin position="964"/>
        <end position="991"/>
    </location>
</feature>
<name>A0A8H6WDH2_MYCCL</name>
<reference evidence="5" key="1">
    <citation type="submission" date="2020-05" db="EMBL/GenBank/DDBJ databases">
        <title>Mycena genomes resolve the evolution of fungal bioluminescence.</title>
        <authorList>
            <person name="Tsai I.J."/>
        </authorList>
    </citation>
    <scope>NUCLEOTIDE SEQUENCE</scope>
    <source>
        <strain evidence="5">110903Hualien_Pintung</strain>
    </source>
</reference>
<organism evidence="5 6">
    <name type="scientific">Mycena chlorophos</name>
    <name type="common">Agaric fungus</name>
    <name type="synonym">Agaricus chlorophos</name>
    <dbReference type="NCBI Taxonomy" id="658473"/>
    <lineage>
        <taxon>Eukaryota</taxon>
        <taxon>Fungi</taxon>
        <taxon>Dikarya</taxon>
        <taxon>Basidiomycota</taxon>
        <taxon>Agaricomycotina</taxon>
        <taxon>Agaricomycetes</taxon>
        <taxon>Agaricomycetidae</taxon>
        <taxon>Agaricales</taxon>
        <taxon>Marasmiineae</taxon>
        <taxon>Mycenaceae</taxon>
        <taxon>Mycena</taxon>
    </lineage>
</organism>
<dbReference type="Pfam" id="PF08424">
    <property type="entry name" value="NRDE-2"/>
    <property type="match status" value="1"/>
</dbReference>
<accession>A0A8H6WDH2</accession>